<accession>A0A7Y6IQK2</accession>
<dbReference type="GO" id="GO:0015768">
    <property type="term" value="P:maltose transport"/>
    <property type="evidence" value="ECO:0007669"/>
    <property type="project" value="TreeGrafter"/>
</dbReference>
<evidence type="ECO:0000256" key="3">
    <source>
        <dbReference type="ARBA" id="ARBA00022729"/>
    </source>
</evidence>
<dbReference type="Proteomes" id="UP000546126">
    <property type="component" value="Unassembled WGS sequence"/>
</dbReference>
<feature type="signal peptide" evidence="4">
    <location>
        <begin position="1"/>
        <end position="19"/>
    </location>
</feature>
<evidence type="ECO:0000256" key="2">
    <source>
        <dbReference type="ARBA" id="ARBA00022448"/>
    </source>
</evidence>
<keyword evidence="3 4" id="KW-0732">Signal</keyword>
<dbReference type="Pfam" id="PF01547">
    <property type="entry name" value="SBP_bac_1"/>
    <property type="match status" value="1"/>
</dbReference>
<feature type="chain" id="PRO_5039020612" evidence="4">
    <location>
        <begin position="20"/>
        <end position="429"/>
    </location>
</feature>
<protein>
    <submittedName>
        <fullName evidence="5">Extracellular solute-binding protein</fullName>
    </submittedName>
</protein>
<keyword evidence="2" id="KW-0813">Transport</keyword>
<evidence type="ECO:0000256" key="4">
    <source>
        <dbReference type="SAM" id="SignalP"/>
    </source>
</evidence>
<evidence type="ECO:0000313" key="6">
    <source>
        <dbReference type="Proteomes" id="UP000546126"/>
    </source>
</evidence>
<reference evidence="5 6" key="1">
    <citation type="submission" date="2020-06" db="EMBL/GenBank/DDBJ databases">
        <authorList>
            <person name="Chanama M."/>
        </authorList>
    </citation>
    <scope>NUCLEOTIDE SEQUENCE [LARGE SCALE GENOMIC DNA]</scope>
    <source>
        <strain evidence="5 6">TBRC6557</strain>
    </source>
</reference>
<dbReference type="Gene3D" id="3.40.190.10">
    <property type="entry name" value="Periplasmic binding protein-like II"/>
    <property type="match status" value="1"/>
</dbReference>
<keyword evidence="6" id="KW-1185">Reference proteome</keyword>
<sequence>MRNRAIAVATCASAVLALGACGQKLQDAGPSATAGAEPANLLYWGKWAKGTPQANLFESVIADYTKQTGVKIDVQWLAQGQEQQVKNAVATGAGPDFFDTAIDHTAEFRTAGVLGDMGPIFRTKIPGESGTIEEVLPKSVLKAISDDKGYGFVPHSVFSIGLWYDSAKYPDFAPQSFDELLEIAKKEKASGRAPIALDGSVNAYNSFWIHQMLLSTAGPGILLKLAEDPAAWDLPEVKRAAKALESLVKAELFEPDYMATKFPAAQNAWAGGKHSFILNGSWLGSETASLRAAAVKPRIIAFPPVDPAKGSVATVGALGWGVNAKSKNQKAVADFLAFAMQKKYIDRIGTDAANIPSRIDSPAPVELQQLQASIRDAEQVTLDGDGVSTVKPKWLADVFLPLDDKFVAGKLSAEEFLAEGKAKTAAMNG</sequence>
<dbReference type="RefSeq" id="WP_175602038.1">
    <property type="nucleotide sequence ID" value="NZ_JABWGO010000004.1"/>
</dbReference>
<dbReference type="GO" id="GO:0042956">
    <property type="term" value="P:maltodextrin transmembrane transport"/>
    <property type="evidence" value="ECO:0007669"/>
    <property type="project" value="TreeGrafter"/>
</dbReference>
<dbReference type="AlphaFoldDB" id="A0A7Y6IQK2"/>
<evidence type="ECO:0000313" key="5">
    <source>
        <dbReference type="EMBL" id="NUW42522.1"/>
    </source>
</evidence>
<gene>
    <name evidence="5" type="ORF">HT134_20605</name>
</gene>
<dbReference type="GO" id="GO:0055052">
    <property type="term" value="C:ATP-binding cassette (ABC) transporter complex, substrate-binding subunit-containing"/>
    <property type="evidence" value="ECO:0007669"/>
    <property type="project" value="TreeGrafter"/>
</dbReference>
<comment type="similarity">
    <text evidence="1">Belongs to the bacterial solute-binding protein 1 family.</text>
</comment>
<organism evidence="5 6">
    <name type="scientific">Nonomuraea rhodomycinica</name>
    <dbReference type="NCBI Taxonomy" id="1712872"/>
    <lineage>
        <taxon>Bacteria</taxon>
        <taxon>Bacillati</taxon>
        <taxon>Actinomycetota</taxon>
        <taxon>Actinomycetes</taxon>
        <taxon>Streptosporangiales</taxon>
        <taxon>Streptosporangiaceae</taxon>
        <taxon>Nonomuraea</taxon>
    </lineage>
</organism>
<proteinExistence type="inferred from homology"/>
<dbReference type="PANTHER" id="PTHR30061">
    <property type="entry name" value="MALTOSE-BINDING PERIPLASMIC PROTEIN"/>
    <property type="match status" value="1"/>
</dbReference>
<comment type="caution">
    <text evidence="5">The sequence shown here is derived from an EMBL/GenBank/DDBJ whole genome shotgun (WGS) entry which is preliminary data.</text>
</comment>
<evidence type="ECO:0000256" key="1">
    <source>
        <dbReference type="ARBA" id="ARBA00008520"/>
    </source>
</evidence>
<dbReference type="PROSITE" id="PS51257">
    <property type="entry name" value="PROKAR_LIPOPROTEIN"/>
    <property type="match status" value="1"/>
</dbReference>
<dbReference type="EMBL" id="JABWGO010000004">
    <property type="protein sequence ID" value="NUW42522.1"/>
    <property type="molecule type" value="Genomic_DNA"/>
</dbReference>
<dbReference type="InterPro" id="IPR006059">
    <property type="entry name" value="SBP"/>
</dbReference>
<dbReference type="GO" id="GO:1901982">
    <property type="term" value="F:maltose binding"/>
    <property type="evidence" value="ECO:0007669"/>
    <property type="project" value="TreeGrafter"/>
</dbReference>
<name>A0A7Y6IQK2_9ACTN</name>
<dbReference type="PANTHER" id="PTHR30061:SF50">
    <property type="entry name" value="MALTOSE_MALTODEXTRIN-BINDING PERIPLASMIC PROTEIN"/>
    <property type="match status" value="1"/>
</dbReference>
<dbReference type="SUPFAM" id="SSF53850">
    <property type="entry name" value="Periplasmic binding protein-like II"/>
    <property type="match status" value="1"/>
</dbReference>